<proteinExistence type="predicted"/>
<dbReference type="EMBL" id="CP000431">
    <property type="protein sequence ID" value="ABG94416.1"/>
    <property type="molecule type" value="Genomic_DNA"/>
</dbReference>
<evidence type="ECO:0000313" key="2">
    <source>
        <dbReference type="EMBL" id="ABG94416.1"/>
    </source>
</evidence>
<gene>
    <name evidence="2" type="ordered locus">RHA1_ro02611</name>
</gene>
<dbReference type="KEGG" id="rha:RHA1_ro02611"/>
<dbReference type="HOGENOM" id="CLU_2466950_0_0_11"/>
<evidence type="ECO:0000256" key="1">
    <source>
        <dbReference type="SAM" id="MobiDB-lite"/>
    </source>
</evidence>
<dbReference type="AlphaFoldDB" id="Q0SDH0"/>
<protein>
    <submittedName>
        <fullName evidence="2">Uncharacterized protein</fullName>
    </submittedName>
</protein>
<dbReference type="Proteomes" id="UP000008710">
    <property type="component" value="Chromosome"/>
</dbReference>
<reference evidence="3" key="1">
    <citation type="journal article" date="2006" name="Proc. Natl. Acad. Sci. U.S.A.">
        <title>The complete genome of Rhodococcus sp. RHA1 provides insights into a catabolic powerhouse.</title>
        <authorList>
            <person name="McLeod M.P."/>
            <person name="Warren R.L."/>
            <person name="Hsiao W.W.L."/>
            <person name="Araki N."/>
            <person name="Myhre M."/>
            <person name="Fernandes C."/>
            <person name="Miyazawa D."/>
            <person name="Wong W."/>
            <person name="Lillquist A.L."/>
            <person name="Wang D."/>
            <person name="Dosanjh M."/>
            <person name="Hara H."/>
            <person name="Petrescu A."/>
            <person name="Morin R.D."/>
            <person name="Yang G."/>
            <person name="Stott J.M."/>
            <person name="Schein J.E."/>
            <person name="Shin H."/>
            <person name="Smailus D."/>
            <person name="Siddiqui A.S."/>
            <person name="Marra M.A."/>
            <person name="Jones S.J.M."/>
            <person name="Holt R."/>
            <person name="Brinkman F.S.L."/>
            <person name="Miyauchi K."/>
            <person name="Fukuda M."/>
            <person name="Davies J.E."/>
            <person name="Mohn W.W."/>
            <person name="Eltis L.D."/>
        </authorList>
    </citation>
    <scope>NUCLEOTIDE SEQUENCE [LARGE SCALE GENOMIC DNA]</scope>
    <source>
        <strain evidence="3">RHA1</strain>
    </source>
</reference>
<sequence>MYRTPRTCSPHFPAGPARVINPGLHELHASAGDERDAPIGINFRSPRMRMAGEFVPDSGACDAAHGGSAAPTRKAGMRIGGAAAGKVE</sequence>
<organism evidence="2 3">
    <name type="scientific">Rhodococcus jostii (strain RHA1)</name>
    <dbReference type="NCBI Taxonomy" id="101510"/>
    <lineage>
        <taxon>Bacteria</taxon>
        <taxon>Bacillati</taxon>
        <taxon>Actinomycetota</taxon>
        <taxon>Actinomycetes</taxon>
        <taxon>Mycobacteriales</taxon>
        <taxon>Nocardiaceae</taxon>
        <taxon>Rhodococcus</taxon>
    </lineage>
</organism>
<name>Q0SDH0_RHOJR</name>
<feature type="region of interest" description="Disordered" evidence="1">
    <location>
        <begin position="61"/>
        <end position="88"/>
    </location>
</feature>
<accession>Q0SDH0</accession>
<feature type="compositionally biased region" description="Gly residues" evidence="1">
    <location>
        <begin position="78"/>
        <end position="88"/>
    </location>
</feature>
<evidence type="ECO:0000313" key="3">
    <source>
        <dbReference type="Proteomes" id="UP000008710"/>
    </source>
</evidence>